<dbReference type="InterPro" id="IPR013235">
    <property type="entry name" value="PPP_dom"/>
</dbReference>
<dbReference type="InterPro" id="IPR012008">
    <property type="entry name" value="Ser/Thr-Pase_EF-hand_contain"/>
</dbReference>
<evidence type="ECO:0000256" key="4">
    <source>
        <dbReference type="ARBA" id="ARBA00022723"/>
    </source>
</evidence>
<accession>A0AAV2SZD9</accession>
<gene>
    <name evidence="13" type="ORF">CDAUBV1_LOCUS2626</name>
</gene>
<organism evidence="13 14">
    <name type="scientific">Calicophoron daubneyi</name>
    <name type="common">Rumen fluke</name>
    <name type="synonym">Paramphistomum daubneyi</name>
    <dbReference type="NCBI Taxonomy" id="300641"/>
    <lineage>
        <taxon>Eukaryota</taxon>
        <taxon>Metazoa</taxon>
        <taxon>Spiralia</taxon>
        <taxon>Lophotrochozoa</taxon>
        <taxon>Platyhelminthes</taxon>
        <taxon>Trematoda</taxon>
        <taxon>Digenea</taxon>
        <taxon>Plagiorchiida</taxon>
        <taxon>Pronocephalata</taxon>
        <taxon>Paramphistomoidea</taxon>
        <taxon>Paramphistomidae</taxon>
        <taxon>Calicophoron</taxon>
    </lineage>
</organism>
<evidence type="ECO:0000256" key="10">
    <source>
        <dbReference type="ARBA" id="ARBA00048336"/>
    </source>
</evidence>
<evidence type="ECO:0000259" key="12">
    <source>
        <dbReference type="PROSITE" id="PS50222"/>
    </source>
</evidence>
<dbReference type="SUPFAM" id="SSF56300">
    <property type="entry name" value="Metallo-dependent phosphatases"/>
    <property type="match status" value="1"/>
</dbReference>
<dbReference type="GO" id="GO:0005506">
    <property type="term" value="F:iron ion binding"/>
    <property type="evidence" value="ECO:0007669"/>
    <property type="project" value="InterPro"/>
</dbReference>
<dbReference type="Gene3D" id="3.60.21.10">
    <property type="match status" value="1"/>
</dbReference>
<evidence type="ECO:0000256" key="8">
    <source>
        <dbReference type="ARBA" id="ARBA00023211"/>
    </source>
</evidence>
<dbReference type="PROSITE" id="PS00018">
    <property type="entry name" value="EF_HAND_1"/>
    <property type="match status" value="2"/>
</dbReference>
<name>A0AAV2SZD9_CALDB</name>
<dbReference type="SUPFAM" id="SSF47473">
    <property type="entry name" value="EF-hand"/>
    <property type="match status" value="1"/>
</dbReference>
<comment type="caution">
    <text evidence="13">The sequence shown here is derived from an EMBL/GenBank/DDBJ whole genome shotgun (WGS) entry which is preliminary data.</text>
</comment>
<feature type="compositionally biased region" description="Polar residues" evidence="11">
    <location>
        <begin position="1"/>
        <end position="15"/>
    </location>
</feature>
<dbReference type="Pfam" id="PF00149">
    <property type="entry name" value="Metallophos"/>
    <property type="match status" value="1"/>
</dbReference>
<dbReference type="InterPro" id="IPR018247">
    <property type="entry name" value="EF_Hand_1_Ca_BS"/>
</dbReference>
<dbReference type="PIRSF" id="PIRSF000912">
    <property type="entry name" value="PPEF"/>
    <property type="match status" value="1"/>
</dbReference>
<dbReference type="InterPro" id="IPR004843">
    <property type="entry name" value="Calcineurin-like_PHP"/>
</dbReference>
<dbReference type="GO" id="GO:0005509">
    <property type="term" value="F:calcium ion binding"/>
    <property type="evidence" value="ECO:0007669"/>
    <property type="project" value="InterPro"/>
</dbReference>
<dbReference type="InterPro" id="IPR011992">
    <property type="entry name" value="EF-hand-dom_pair"/>
</dbReference>
<dbReference type="GO" id="GO:0030145">
    <property type="term" value="F:manganese ion binding"/>
    <property type="evidence" value="ECO:0007669"/>
    <property type="project" value="InterPro"/>
</dbReference>
<reference evidence="13" key="1">
    <citation type="submission" date="2024-06" db="EMBL/GenBank/DDBJ databases">
        <authorList>
            <person name="Liu X."/>
            <person name="Lenzi L."/>
            <person name="Haldenby T S."/>
            <person name="Uol C."/>
        </authorList>
    </citation>
    <scope>NUCLEOTIDE SEQUENCE</scope>
</reference>
<evidence type="ECO:0000313" key="13">
    <source>
        <dbReference type="EMBL" id="CAL5130568.1"/>
    </source>
</evidence>
<dbReference type="GO" id="GO:0050906">
    <property type="term" value="P:detection of stimulus involved in sensory perception"/>
    <property type="evidence" value="ECO:0007669"/>
    <property type="project" value="InterPro"/>
</dbReference>
<feature type="region of interest" description="Disordered" evidence="11">
    <location>
        <begin position="1"/>
        <end position="22"/>
    </location>
</feature>
<keyword evidence="7" id="KW-0106">Calcium</keyword>
<dbReference type="SMART" id="SM00156">
    <property type="entry name" value="PP2Ac"/>
    <property type="match status" value="1"/>
</dbReference>
<evidence type="ECO:0000256" key="6">
    <source>
        <dbReference type="ARBA" id="ARBA00022801"/>
    </source>
</evidence>
<dbReference type="CDD" id="cd23767">
    <property type="entry name" value="IQCD"/>
    <property type="match status" value="1"/>
</dbReference>
<evidence type="ECO:0000256" key="5">
    <source>
        <dbReference type="ARBA" id="ARBA00022737"/>
    </source>
</evidence>
<sequence>MASDSVNTSMNSSKRISSERGEGNSTAIRSAILIQRWYRRYRARLEARRRCTWMVYQSLEYAGEETQMKLYDLFKDLISLTHSQTEQPSIEVADQPLEGYNEDAIWNNNWKVEVPVDYRGPTLTFPIDIQQVTDLLEAFNSSKRIHSSYVFQLLKEAKNHLATRPNIQSASTSISKHITIVGDLHGQFPDLKTILFKNGLPDVTNPYVFNGDFVDRGKHSTEVIVVLLALMLARPTAVYGFMKEITRKYKSAAGALIKCFSDLFRYLPLATIIDEKVLVCHGGISDDTDLDLLKKLNRTAFLTLVRPLRIGLVDCQTEMQCQDILWSDPSTNLGIEENSRRGVGCLFGPDVSENLLKKYSLRLLIRSHECKPEGFEWTHDNRVLTLFSASNYYSDGSNRGAYAKLSSDGDVQTVRFVGGGKKQKSLVQSVNSAEQSAVKELRRRIMIQSAELMNEFKLADTENSGSIPLRKWCEIMTRVLHLKLPWRSLQPHLVSMAEAPKFVRYETTFQKLTVSNKSFKIPPSISEELYKNRDTLEAVFRAIDKDNSGRLTLNEFKEACLRLPLYKRLDGEAMEEMVRSMDFNKDGLIDFNEFLEAFRLAEDNQQNNE</sequence>
<dbReference type="InterPro" id="IPR029052">
    <property type="entry name" value="Metallo-depent_PP-like"/>
</dbReference>
<dbReference type="EMBL" id="CAXLJL010000068">
    <property type="protein sequence ID" value="CAL5130568.1"/>
    <property type="molecule type" value="Genomic_DNA"/>
</dbReference>
<evidence type="ECO:0000256" key="3">
    <source>
        <dbReference type="ARBA" id="ARBA00013081"/>
    </source>
</evidence>
<comment type="catalytic activity">
    <reaction evidence="10">
        <text>O-phospho-L-threonyl-[protein] + H2O = L-threonyl-[protein] + phosphate</text>
        <dbReference type="Rhea" id="RHEA:47004"/>
        <dbReference type="Rhea" id="RHEA-COMP:11060"/>
        <dbReference type="Rhea" id="RHEA-COMP:11605"/>
        <dbReference type="ChEBI" id="CHEBI:15377"/>
        <dbReference type="ChEBI" id="CHEBI:30013"/>
        <dbReference type="ChEBI" id="CHEBI:43474"/>
        <dbReference type="ChEBI" id="CHEBI:61977"/>
        <dbReference type="EC" id="3.1.3.16"/>
    </reaction>
</comment>
<dbReference type="CDD" id="cd00051">
    <property type="entry name" value="EFh"/>
    <property type="match status" value="1"/>
</dbReference>
<dbReference type="InterPro" id="IPR006186">
    <property type="entry name" value="Ser/Thr-sp_prot-phosphatase"/>
</dbReference>
<dbReference type="AlphaFoldDB" id="A0AAV2SZD9"/>
<proteinExistence type="inferred from homology"/>
<keyword evidence="6" id="KW-0378">Hydrolase</keyword>
<evidence type="ECO:0000256" key="2">
    <source>
        <dbReference type="ARBA" id="ARBA00008294"/>
    </source>
</evidence>
<dbReference type="Gene3D" id="1.10.238.10">
    <property type="entry name" value="EF-hand"/>
    <property type="match status" value="1"/>
</dbReference>
<evidence type="ECO:0000256" key="1">
    <source>
        <dbReference type="ARBA" id="ARBA00001936"/>
    </source>
</evidence>
<protein>
    <recommendedName>
        <fullName evidence="3">protein-serine/threonine phosphatase</fullName>
        <ecNumber evidence="3">3.1.3.16</ecNumber>
    </recommendedName>
</protein>
<evidence type="ECO:0000313" key="14">
    <source>
        <dbReference type="Proteomes" id="UP001497525"/>
    </source>
</evidence>
<evidence type="ECO:0000256" key="11">
    <source>
        <dbReference type="SAM" id="MobiDB-lite"/>
    </source>
</evidence>
<dbReference type="PANTHER" id="PTHR45668:SF3">
    <property type="entry name" value="SERINE_THREONINE-PROTEIN PHOSPHATASE RDGC"/>
    <property type="match status" value="1"/>
</dbReference>
<dbReference type="PROSITE" id="PS50222">
    <property type="entry name" value="EF_HAND_2"/>
    <property type="match status" value="2"/>
</dbReference>
<dbReference type="SMART" id="SM00054">
    <property type="entry name" value="EFh"/>
    <property type="match status" value="3"/>
</dbReference>
<comment type="cofactor">
    <cofactor evidence="1">
        <name>Mn(2+)</name>
        <dbReference type="ChEBI" id="CHEBI:29035"/>
    </cofactor>
</comment>
<dbReference type="EC" id="3.1.3.16" evidence="3"/>
<dbReference type="InterPro" id="IPR051134">
    <property type="entry name" value="PPP_phosphatase"/>
</dbReference>
<dbReference type="Pfam" id="PF13499">
    <property type="entry name" value="EF-hand_7"/>
    <property type="match status" value="1"/>
</dbReference>
<keyword evidence="4" id="KW-0479">Metal-binding</keyword>
<evidence type="ECO:0000256" key="9">
    <source>
        <dbReference type="ARBA" id="ARBA00047761"/>
    </source>
</evidence>
<feature type="domain" description="EF-hand" evidence="12">
    <location>
        <begin position="531"/>
        <end position="566"/>
    </location>
</feature>
<keyword evidence="5" id="KW-0677">Repeat</keyword>
<comment type="catalytic activity">
    <reaction evidence="9">
        <text>O-phospho-L-seryl-[protein] + H2O = L-seryl-[protein] + phosphate</text>
        <dbReference type="Rhea" id="RHEA:20629"/>
        <dbReference type="Rhea" id="RHEA-COMP:9863"/>
        <dbReference type="Rhea" id="RHEA-COMP:11604"/>
        <dbReference type="ChEBI" id="CHEBI:15377"/>
        <dbReference type="ChEBI" id="CHEBI:29999"/>
        <dbReference type="ChEBI" id="CHEBI:43474"/>
        <dbReference type="ChEBI" id="CHEBI:83421"/>
        <dbReference type="EC" id="3.1.3.16"/>
    </reaction>
</comment>
<comment type="similarity">
    <text evidence="2">Belongs to the PPP phosphatase family.</text>
</comment>
<dbReference type="InterPro" id="IPR002048">
    <property type="entry name" value="EF_hand_dom"/>
</dbReference>
<dbReference type="PRINTS" id="PR00114">
    <property type="entry name" value="STPHPHTASE"/>
</dbReference>
<dbReference type="Pfam" id="PF08321">
    <property type="entry name" value="PPP5"/>
    <property type="match status" value="1"/>
</dbReference>
<dbReference type="Proteomes" id="UP001497525">
    <property type="component" value="Unassembled WGS sequence"/>
</dbReference>
<dbReference type="GO" id="GO:0004722">
    <property type="term" value="F:protein serine/threonine phosphatase activity"/>
    <property type="evidence" value="ECO:0007669"/>
    <property type="project" value="UniProtKB-EC"/>
</dbReference>
<dbReference type="PANTHER" id="PTHR45668">
    <property type="entry name" value="SERINE/THREONINE-PROTEIN PHOSPHATASE 5-RELATED"/>
    <property type="match status" value="1"/>
</dbReference>
<evidence type="ECO:0000256" key="7">
    <source>
        <dbReference type="ARBA" id="ARBA00022837"/>
    </source>
</evidence>
<feature type="domain" description="EF-hand" evidence="12">
    <location>
        <begin position="569"/>
        <end position="604"/>
    </location>
</feature>
<keyword evidence="8" id="KW-0464">Manganese</keyword>